<dbReference type="OrthoDB" id="434771at2759"/>
<organism evidence="1 2">
    <name type="scientific">Dendrothele bispora (strain CBS 962.96)</name>
    <dbReference type="NCBI Taxonomy" id="1314807"/>
    <lineage>
        <taxon>Eukaryota</taxon>
        <taxon>Fungi</taxon>
        <taxon>Dikarya</taxon>
        <taxon>Basidiomycota</taxon>
        <taxon>Agaricomycotina</taxon>
        <taxon>Agaricomycetes</taxon>
        <taxon>Agaricomycetidae</taxon>
        <taxon>Agaricales</taxon>
        <taxon>Agaricales incertae sedis</taxon>
        <taxon>Dendrothele</taxon>
    </lineage>
</organism>
<dbReference type="EMBL" id="ML179463">
    <property type="protein sequence ID" value="THU87134.1"/>
    <property type="molecule type" value="Genomic_DNA"/>
</dbReference>
<evidence type="ECO:0000313" key="2">
    <source>
        <dbReference type="Proteomes" id="UP000297245"/>
    </source>
</evidence>
<gene>
    <name evidence="1" type="ORF">K435DRAFT_804578</name>
</gene>
<reference evidence="1 2" key="1">
    <citation type="journal article" date="2019" name="Nat. Ecol. Evol.">
        <title>Megaphylogeny resolves global patterns of mushroom evolution.</title>
        <authorList>
            <person name="Varga T."/>
            <person name="Krizsan K."/>
            <person name="Foldi C."/>
            <person name="Dima B."/>
            <person name="Sanchez-Garcia M."/>
            <person name="Sanchez-Ramirez S."/>
            <person name="Szollosi G.J."/>
            <person name="Szarkandi J.G."/>
            <person name="Papp V."/>
            <person name="Albert L."/>
            <person name="Andreopoulos W."/>
            <person name="Angelini C."/>
            <person name="Antonin V."/>
            <person name="Barry K.W."/>
            <person name="Bougher N.L."/>
            <person name="Buchanan P."/>
            <person name="Buyck B."/>
            <person name="Bense V."/>
            <person name="Catcheside P."/>
            <person name="Chovatia M."/>
            <person name="Cooper J."/>
            <person name="Damon W."/>
            <person name="Desjardin D."/>
            <person name="Finy P."/>
            <person name="Geml J."/>
            <person name="Haridas S."/>
            <person name="Hughes K."/>
            <person name="Justo A."/>
            <person name="Karasinski D."/>
            <person name="Kautmanova I."/>
            <person name="Kiss B."/>
            <person name="Kocsube S."/>
            <person name="Kotiranta H."/>
            <person name="LaButti K.M."/>
            <person name="Lechner B.E."/>
            <person name="Liimatainen K."/>
            <person name="Lipzen A."/>
            <person name="Lukacs Z."/>
            <person name="Mihaltcheva S."/>
            <person name="Morgado L.N."/>
            <person name="Niskanen T."/>
            <person name="Noordeloos M.E."/>
            <person name="Ohm R.A."/>
            <person name="Ortiz-Santana B."/>
            <person name="Ovrebo C."/>
            <person name="Racz N."/>
            <person name="Riley R."/>
            <person name="Savchenko A."/>
            <person name="Shiryaev A."/>
            <person name="Soop K."/>
            <person name="Spirin V."/>
            <person name="Szebenyi C."/>
            <person name="Tomsovsky M."/>
            <person name="Tulloss R.E."/>
            <person name="Uehling J."/>
            <person name="Grigoriev I.V."/>
            <person name="Vagvolgyi C."/>
            <person name="Papp T."/>
            <person name="Martin F.M."/>
            <person name="Miettinen O."/>
            <person name="Hibbett D.S."/>
            <person name="Nagy L.G."/>
        </authorList>
    </citation>
    <scope>NUCLEOTIDE SEQUENCE [LARGE SCALE GENOMIC DNA]</scope>
    <source>
        <strain evidence="1 2">CBS 962.96</strain>
    </source>
</reference>
<name>A0A4S8LE02_DENBC</name>
<sequence>MDLTDVSVTLPEDTFVDKEEDVPERYLEYVVGVDSDFVEGEDVRGVYFDRNHNGSSLPEPIANLAAESLRTAKSVLGILVDLGRHQLLEGLVWLDFHYAHRAVLVLGAWEVGRLNAAAAVSVNGSEQGQLEGQGLDRDNGIERIRLAPTYRILMNVAMQLAYFVGLGLEETKWRRPRLKPLENKKSLGTRTY</sequence>
<proteinExistence type="predicted"/>
<keyword evidence="2" id="KW-1185">Reference proteome</keyword>
<evidence type="ECO:0000313" key="1">
    <source>
        <dbReference type="EMBL" id="THU87134.1"/>
    </source>
</evidence>
<dbReference type="AlphaFoldDB" id="A0A4S8LE02"/>
<accession>A0A4S8LE02</accession>
<dbReference type="Proteomes" id="UP000297245">
    <property type="component" value="Unassembled WGS sequence"/>
</dbReference>
<protein>
    <submittedName>
        <fullName evidence="1">Uncharacterized protein</fullName>
    </submittedName>
</protein>